<dbReference type="GO" id="GO:0004151">
    <property type="term" value="F:dihydroorotase activity"/>
    <property type="evidence" value="ECO:0007669"/>
    <property type="project" value="InterPro"/>
</dbReference>
<dbReference type="InterPro" id="IPR011059">
    <property type="entry name" value="Metal-dep_hydrolase_composite"/>
</dbReference>
<dbReference type="InterPro" id="IPR050138">
    <property type="entry name" value="DHOase/Allantoinase_Hydrolase"/>
</dbReference>
<organism evidence="3 4">
    <name type="scientific">Thalassolituus maritimus</name>
    <dbReference type="NCBI Taxonomy" id="484498"/>
    <lineage>
        <taxon>Bacteria</taxon>
        <taxon>Pseudomonadati</taxon>
        <taxon>Pseudomonadota</taxon>
        <taxon>Gammaproteobacteria</taxon>
        <taxon>Oceanospirillales</taxon>
        <taxon>Oceanospirillaceae</taxon>
        <taxon>Thalassolituus</taxon>
    </lineage>
</organism>
<evidence type="ECO:0000313" key="4">
    <source>
        <dbReference type="Proteomes" id="UP000185639"/>
    </source>
</evidence>
<sequence>MRYLHIANARVINPQTQTDEITDVFVADGRIATLGRRPDAGEIEHTIDATGQWLIPGLIDLGGHLPEPGYSQKGSIASETEAAARGGFTHICSLPDTKPVADTSAVVKLILEKASKAGFSRVLPLGAMTQDLAGEQLASMYTLSEAGAVAMSNARRPVRNSYVLRRLMEYAATYDIPLFLNANDLSLSDGGCMHEGPVATRMGLPGIPETAETIALAQILLLVEQTGVRAHISQITCRRSVSMLQQALENGLRVTADTPLANLLYTHEAVTGYDSLYNVQPPLRSERDREALVQAVARGELAISSNHSPHEIAAKKAPFSDAEPGMSQYDAFLPQAMTLVSREELTVEQLVRALSATPANVLGLSQSLTEGADFNAVLYDPRDEYTLTASEMASGGHNHPLLNRTVAGKVAQVFLEGCRIC</sequence>
<protein>
    <submittedName>
        <fullName evidence="3">Dihydroorotase</fullName>
    </submittedName>
</protein>
<dbReference type="InterPro" id="IPR032466">
    <property type="entry name" value="Metal_Hydrolase"/>
</dbReference>
<dbReference type="InterPro" id="IPR004722">
    <property type="entry name" value="DHOase"/>
</dbReference>
<dbReference type="EMBL" id="FTOH01000008">
    <property type="protein sequence ID" value="SIT04144.1"/>
    <property type="molecule type" value="Genomic_DNA"/>
</dbReference>
<dbReference type="PANTHER" id="PTHR43668:SF2">
    <property type="entry name" value="ALLANTOINASE"/>
    <property type="match status" value="1"/>
</dbReference>
<reference evidence="4" key="1">
    <citation type="submission" date="2017-01" db="EMBL/GenBank/DDBJ databases">
        <authorList>
            <person name="Varghese N."/>
            <person name="Submissions S."/>
        </authorList>
    </citation>
    <scope>NUCLEOTIDE SEQUENCE [LARGE SCALE GENOMIC DNA]</scope>
    <source>
        <strain evidence="4">DSM 24913</strain>
    </source>
</reference>
<dbReference type="GO" id="GO:0046872">
    <property type="term" value="F:metal ion binding"/>
    <property type="evidence" value="ECO:0007669"/>
    <property type="project" value="InterPro"/>
</dbReference>
<dbReference type="GO" id="GO:0006145">
    <property type="term" value="P:purine nucleobase catabolic process"/>
    <property type="evidence" value="ECO:0007669"/>
    <property type="project" value="TreeGrafter"/>
</dbReference>
<evidence type="ECO:0000259" key="2">
    <source>
        <dbReference type="Pfam" id="PF12890"/>
    </source>
</evidence>
<name>A0A1N7P0Q8_9GAMM</name>
<dbReference type="GO" id="GO:0004038">
    <property type="term" value="F:allantoinase activity"/>
    <property type="evidence" value="ECO:0007669"/>
    <property type="project" value="TreeGrafter"/>
</dbReference>
<accession>A0A1N7P0Q8</accession>
<evidence type="ECO:0000256" key="1">
    <source>
        <dbReference type="ARBA" id="ARBA00022975"/>
    </source>
</evidence>
<dbReference type="Gene3D" id="2.30.40.10">
    <property type="entry name" value="Urease, subunit C, domain 1"/>
    <property type="match status" value="1"/>
</dbReference>
<dbReference type="RefSeq" id="WP_076516799.1">
    <property type="nucleotide sequence ID" value="NZ_FTOH01000008.1"/>
</dbReference>
<dbReference type="Pfam" id="PF12890">
    <property type="entry name" value="DHOase"/>
    <property type="match status" value="1"/>
</dbReference>
<dbReference type="Proteomes" id="UP000185639">
    <property type="component" value="Unassembled WGS sequence"/>
</dbReference>
<dbReference type="SUPFAM" id="SSF51556">
    <property type="entry name" value="Metallo-dependent hydrolases"/>
    <property type="match status" value="1"/>
</dbReference>
<gene>
    <name evidence="3" type="ORF">SAMN05421686_10849</name>
</gene>
<keyword evidence="4" id="KW-1185">Reference proteome</keyword>
<evidence type="ECO:0000313" key="3">
    <source>
        <dbReference type="EMBL" id="SIT04144.1"/>
    </source>
</evidence>
<dbReference type="OrthoDB" id="5687299at2"/>
<dbReference type="InterPro" id="IPR024403">
    <property type="entry name" value="DHOase_cat"/>
</dbReference>
<keyword evidence="1" id="KW-0665">Pyrimidine biosynthesis</keyword>
<dbReference type="Gene3D" id="3.20.20.140">
    <property type="entry name" value="Metal-dependent hydrolases"/>
    <property type="match status" value="1"/>
</dbReference>
<dbReference type="STRING" id="484498.SAMN05421686_10849"/>
<dbReference type="GO" id="GO:0005737">
    <property type="term" value="C:cytoplasm"/>
    <property type="evidence" value="ECO:0007669"/>
    <property type="project" value="TreeGrafter"/>
</dbReference>
<dbReference type="GO" id="GO:0006221">
    <property type="term" value="P:pyrimidine nucleotide biosynthetic process"/>
    <property type="evidence" value="ECO:0007669"/>
    <property type="project" value="UniProtKB-KW"/>
</dbReference>
<dbReference type="CDD" id="cd01317">
    <property type="entry name" value="DHOase_IIa"/>
    <property type="match status" value="1"/>
</dbReference>
<dbReference type="AlphaFoldDB" id="A0A1N7P0Q8"/>
<dbReference type="SUPFAM" id="SSF51338">
    <property type="entry name" value="Composite domain of metallo-dependent hydrolases"/>
    <property type="match status" value="1"/>
</dbReference>
<feature type="domain" description="Dihydroorotase catalytic" evidence="2">
    <location>
        <begin position="51"/>
        <end position="238"/>
    </location>
</feature>
<dbReference type="PANTHER" id="PTHR43668">
    <property type="entry name" value="ALLANTOINASE"/>
    <property type="match status" value="1"/>
</dbReference>
<proteinExistence type="predicted"/>